<keyword evidence="5" id="KW-0408">Iron</keyword>
<dbReference type="EMBL" id="JACEFI010000047">
    <property type="protein sequence ID" value="KAH0591776.1"/>
    <property type="molecule type" value="Genomic_DNA"/>
</dbReference>
<dbReference type="GO" id="GO:0005506">
    <property type="term" value="F:iron ion binding"/>
    <property type="evidence" value="ECO:0007669"/>
    <property type="project" value="InterPro"/>
</dbReference>
<dbReference type="PANTHER" id="PTHR24305:SF210">
    <property type="entry name" value="CYTOCHROME P450 MONOOXYGENASE ASQL-RELATED"/>
    <property type="match status" value="1"/>
</dbReference>
<dbReference type="InterPro" id="IPR050121">
    <property type="entry name" value="Cytochrome_P450_monoxygenase"/>
</dbReference>
<evidence type="ECO:0000256" key="5">
    <source>
        <dbReference type="ARBA" id="ARBA00023004"/>
    </source>
</evidence>
<organism evidence="6 7">
    <name type="scientific">Metarhizium humberi</name>
    <dbReference type="NCBI Taxonomy" id="2596975"/>
    <lineage>
        <taxon>Eukaryota</taxon>
        <taxon>Fungi</taxon>
        <taxon>Dikarya</taxon>
        <taxon>Ascomycota</taxon>
        <taxon>Pezizomycotina</taxon>
        <taxon>Sordariomycetes</taxon>
        <taxon>Hypocreomycetidae</taxon>
        <taxon>Hypocreales</taxon>
        <taxon>Clavicipitaceae</taxon>
        <taxon>Metarhizium</taxon>
    </lineage>
</organism>
<dbReference type="GO" id="GO:0016705">
    <property type="term" value="F:oxidoreductase activity, acting on paired donors, with incorporation or reduction of molecular oxygen"/>
    <property type="evidence" value="ECO:0007669"/>
    <property type="project" value="InterPro"/>
</dbReference>
<dbReference type="GO" id="GO:0004497">
    <property type="term" value="F:monooxygenase activity"/>
    <property type="evidence" value="ECO:0007669"/>
    <property type="project" value="InterPro"/>
</dbReference>
<comment type="similarity">
    <text evidence="2">Belongs to the cytochrome P450 family.</text>
</comment>
<evidence type="ECO:0000313" key="6">
    <source>
        <dbReference type="EMBL" id="KAH0591776.1"/>
    </source>
</evidence>
<sequence length="200" mass="22905">MFNLISTLSRLAVLVGLYLVAKFVYNVYFHPLANFPGPTSWTLTRLPWVMHLTRGDQHIQIKALHDCYGPVVRIAPDELSFIKGSAWADIYAGGNRNKGLPKNNVIFGAQQFRNLLDGTDDEYFRMRKVLAASFSARNTVGQEKFLQRYINKLVKKLYIAAESDHDVNLMEWFTWLAFDITGELVFSESFNQLDQTISHP</sequence>
<dbReference type="SUPFAM" id="SSF48264">
    <property type="entry name" value="Cytochrome P450"/>
    <property type="match status" value="1"/>
</dbReference>
<keyword evidence="3" id="KW-0349">Heme</keyword>
<keyword evidence="7" id="KW-1185">Reference proteome</keyword>
<reference evidence="6 7" key="1">
    <citation type="submission" date="2020-07" db="EMBL/GenBank/DDBJ databases">
        <title>Metarhizium humberi genome.</title>
        <authorList>
            <person name="Lysoe E."/>
        </authorList>
    </citation>
    <scope>NUCLEOTIDE SEQUENCE [LARGE SCALE GENOMIC DNA]</scope>
    <source>
        <strain evidence="6 7">ESALQ1638</strain>
    </source>
</reference>
<comment type="cofactor">
    <cofactor evidence="1">
        <name>heme</name>
        <dbReference type="ChEBI" id="CHEBI:30413"/>
    </cofactor>
</comment>
<dbReference type="Gene3D" id="1.10.630.10">
    <property type="entry name" value="Cytochrome P450"/>
    <property type="match status" value="1"/>
</dbReference>
<evidence type="ECO:0000313" key="7">
    <source>
        <dbReference type="Proteomes" id="UP000764110"/>
    </source>
</evidence>
<dbReference type="Proteomes" id="UP000764110">
    <property type="component" value="Unassembled WGS sequence"/>
</dbReference>
<keyword evidence="4" id="KW-0479">Metal-binding</keyword>
<evidence type="ECO:0000256" key="3">
    <source>
        <dbReference type="ARBA" id="ARBA00022617"/>
    </source>
</evidence>
<protein>
    <recommendedName>
        <fullName evidence="8">Cytochrome P450</fullName>
    </recommendedName>
</protein>
<dbReference type="InterPro" id="IPR001128">
    <property type="entry name" value="Cyt_P450"/>
</dbReference>
<dbReference type="GO" id="GO:0020037">
    <property type="term" value="F:heme binding"/>
    <property type="evidence" value="ECO:0007669"/>
    <property type="project" value="InterPro"/>
</dbReference>
<proteinExistence type="inferred from homology"/>
<accession>A0A9P8M0N6</accession>
<evidence type="ECO:0000256" key="1">
    <source>
        <dbReference type="ARBA" id="ARBA00001971"/>
    </source>
</evidence>
<dbReference type="Pfam" id="PF00067">
    <property type="entry name" value="p450"/>
    <property type="match status" value="1"/>
</dbReference>
<gene>
    <name evidence="6" type="ORF">MHUMG1_10475</name>
</gene>
<comment type="caution">
    <text evidence="6">The sequence shown here is derived from an EMBL/GenBank/DDBJ whole genome shotgun (WGS) entry which is preliminary data.</text>
</comment>
<dbReference type="InterPro" id="IPR036396">
    <property type="entry name" value="Cyt_P450_sf"/>
</dbReference>
<dbReference type="PANTHER" id="PTHR24305">
    <property type="entry name" value="CYTOCHROME P450"/>
    <property type="match status" value="1"/>
</dbReference>
<evidence type="ECO:0000256" key="4">
    <source>
        <dbReference type="ARBA" id="ARBA00022723"/>
    </source>
</evidence>
<evidence type="ECO:0008006" key="8">
    <source>
        <dbReference type="Google" id="ProtNLM"/>
    </source>
</evidence>
<name>A0A9P8M0N6_9HYPO</name>
<dbReference type="AlphaFoldDB" id="A0A9P8M0N6"/>
<evidence type="ECO:0000256" key="2">
    <source>
        <dbReference type="ARBA" id="ARBA00010617"/>
    </source>
</evidence>